<proteinExistence type="predicted"/>
<organism evidence="1 2">
    <name type="scientific">Robertmurraya yapensis</name>
    <name type="common">ex Hitch et al 2024</name>
    <dbReference type="NCBI Taxonomy" id="3133160"/>
    <lineage>
        <taxon>Bacteria</taxon>
        <taxon>Bacillati</taxon>
        <taxon>Bacillota</taxon>
        <taxon>Bacilli</taxon>
        <taxon>Bacillales</taxon>
        <taxon>Bacillaceae</taxon>
        <taxon>Robertmurraya</taxon>
    </lineage>
</organism>
<gene>
    <name evidence="1" type="ORF">WMO40_21280</name>
</gene>
<protein>
    <submittedName>
        <fullName evidence="1">ATP-dependent DNA ligase</fullName>
        <ecNumber evidence="1">6.5.1.1</ecNumber>
    </submittedName>
</protein>
<comment type="caution">
    <text evidence="1">The sequence shown here is derived from an EMBL/GenBank/DDBJ whole genome shotgun (WGS) entry which is preliminary data.</text>
</comment>
<evidence type="ECO:0000313" key="1">
    <source>
        <dbReference type="EMBL" id="MEQ2529211.1"/>
    </source>
</evidence>
<sequence>MYISPMLLHKAPNNLPFNSAQMLTELKLDGFRLILSKFNGVTKLYTRHHNEVTSRFNELLNLPLPDNIVLDGELIVTDELGRPDFEAVMERFHSRKSTHEVVYAVFDVLYYEGEKVTHLPLIERKSILEKVIPNDSDKLVKVQWTLGNAVTYFDLVKQQELEGIVQKAMNSTYQVNSRSHDWLKVINYSFAGDIRIAGYRKDKFELLLQFPDGSPAGKMEFMPKDDRKIFYALQKKLKINESDKYVYLDPILKCQVKYRNLTKKGFLRIPSFVDWVS</sequence>
<dbReference type="EMBL" id="JBBMEW010000029">
    <property type="protein sequence ID" value="MEQ2529211.1"/>
    <property type="molecule type" value="Genomic_DNA"/>
</dbReference>
<keyword evidence="1" id="KW-0436">Ligase</keyword>
<accession>A0ACC6SGN9</accession>
<reference evidence="1" key="1">
    <citation type="submission" date="2024-03" db="EMBL/GenBank/DDBJ databases">
        <title>Human intestinal bacterial collection.</title>
        <authorList>
            <person name="Pauvert C."/>
            <person name="Hitch T.C.A."/>
            <person name="Clavel T."/>
        </authorList>
    </citation>
    <scope>NUCLEOTIDE SEQUENCE</scope>
    <source>
        <strain evidence="1">CLA-AA-H227</strain>
    </source>
</reference>
<dbReference type="EC" id="6.5.1.1" evidence="1"/>
<evidence type="ECO:0000313" key="2">
    <source>
        <dbReference type="Proteomes" id="UP001439875"/>
    </source>
</evidence>
<keyword evidence="2" id="KW-1185">Reference proteome</keyword>
<name>A0ACC6SGN9_9BACI</name>
<dbReference type="Proteomes" id="UP001439875">
    <property type="component" value="Unassembled WGS sequence"/>
</dbReference>